<dbReference type="GO" id="GO:0042162">
    <property type="term" value="F:telomeric DNA binding"/>
    <property type="evidence" value="ECO:0007669"/>
    <property type="project" value="InterPro"/>
</dbReference>
<evidence type="ECO:0000256" key="2">
    <source>
        <dbReference type="ARBA" id="ARBA00004574"/>
    </source>
</evidence>
<feature type="domain" description="Shelterin complex subunit TPP1/Est3" evidence="7">
    <location>
        <begin position="42"/>
        <end position="147"/>
    </location>
</feature>
<protein>
    <submittedName>
        <fullName evidence="8">Telomerase holoenzyme Est3 subunit</fullName>
    </submittedName>
</protein>
<dbReference type="EMBL" id="WWBZ02000022">
    <property type="protein sequence ID" value="KAF4307993.1"/>
    <property type="molecule type" value="Genomic_DNA"/>
</dbReference>
<feature type="region of interest" description="Disordered" evidence="6">
    <location>
        <begin position="264"/>
        <end position="356"/>
    </location>
</feature>
<evidence type="ECO:0000256" key="5">
    <source>
        <dbReference type="ARBA" id="ARBA00023242"/>
    </source>
</evidence>
<gene>
    <name evidence="8" type="ORF">GTA08_BOTSDO04680</name>
</gene>
<dbReference type="Proteomes" id="UP000572817">
    <property type="component" value="Unassembled WGS sequence"/>
</dbReference>
<accession>A0A8H4N5I0</accession>
<feature type="compositionally biased region" description="Basic and acidic residues" evidence="6">
    <location>
        <begin position="344"/>
        <end position="356"/>
    </location>
</feature>
<keyword evidence="3" id="KW-0158">Chromosome</keyword>
<keyword evidence="9" id="KW-1185">Reference proteome</keyword>
<evidence type="ECO:0000313" key="9">
    <source>
        <dbReference type="Proteomes" id="UP000572817"/>
    </source>
</evidence>
<feature type="compositionally biased region" description="Low complexity" evidence="6">
    <location>
        <begin position="279"/>
        <end position="297"/>
    </location>
</feature>
<dbReference type="Pfam" id="PF10341">
    <property type="entry name" value="TPP1"/>
    <property type="match status" value="1"/>
</dbReference>
<dbReference type="GO" id="GO:0005697">
    <property type="term" value="C:telomerase holoenzyme complex"/>
    <property type="evidence" value="ECO:0007669"/>
    <property type="project" value="InterPro"/>
</dbReference>
<dbReference type="InterPro" id="IPR019437">
    <property type="entry name" value="TPP1/Est3"/>
</dbReference>
<comment type="caution">
    <text evidence="8">The sequence shown here is derived from an EMBL/GenBank/DDBJ whole genome shotgun (WGS) entry which is preliminary data.</text>
</comment>
<comment type="subcellular location">
    <subcellularLocation>
        <location evidence="2">Chromosome</location>
        <location evidence="2">Telomere</location>
    </subcellularLocation>
    <subcellularLocation>
        <location evidence="1">Nucleus</location>
    </subcellularLocation>
</comment>
<name>A0A8H4N5I0_9PEZI</name>
<feature type="compositionally biased region" description="Acidic residues" evidence="6">
    <location>
        <begin position="325"/>
        <end position="340"/>
    </location>
</feature>
<evidence type="ECO:0000256" key="3">
    <source>
        <dbReference type="ARBA" id="ARBA00022454"/>
    </source>
</evidence>
<dbReference type="AlphaFoldDB" id="A0A8H4N5I0"/>
<sequence length="392" mass="44218">MASDLKAWIGTQAETEVGDALDYWAEDANGRTSIESSQQLETMFEDDGTNFRIRVYMNESDNPRAQIIEVEEDEPIQAIISDKKNSVKVRFSKKLVAALEQRRKQPITKKMQGGVLFIKTFEIVIPRFSTIDEDPIYFLLTDADLQGFGGSLIYGHPIPVQHRQKVKRLLNKFHNVKSEDLSEDEEMEDSVMQSDDDMLSQGIPEEDKSTQYGTQMPMSQLPGLTKGNKNKTIGIKMEHSRVMKPEIHPVQALVAALKSKPQRVTAADRSLMPPPAPQKPTVQPTQSAQSRSISRSVSPDEQVQDAEQTEKQSEEISHADNFADDRDEDGPTLIGEDDVIQPERGQDIQDKDLHQDLSTEDKVLENATYTPIIPLFHRTDDILKYSQRGPND</sequence>
<evidence type="ECO:0000256" key="4">
    <source>
        <dbReference type="ARBA" id="ARBA00022895"/>
    </source>
</evidence>
<dbReference type="GO" id="GO:0007004">
    <property type="term" value="P:telomere maintenance via telomerase"/>
    <property type="evidence" value="ECO:0007669"/>
    <property type="project" value="InterPro"/>
</dbReference>
<evidence type="ECO:0000313" key="8">
    <source>
        <dbReference type="EMBL" id="KAF4307993.1"/>
    </source>
</evidence>
<dbReference type="GO" id="GO:0000781">
    <property type="term" value="C:chromosome, telomeric region"/>
    <property type="evidence" value="ECO:0007669"/>
    <property type="project" value="UniProtKB-SubCell"/>
</dbReference>
<keyword evidence="5" id="KW-0539">Nucleus</keyword>
<dbReference type="OrthoDB" id="3538943at2759"/>
<evidence type="ECO:0000259" key="7">
    <source>
        <dbReference type="Pfam" id="PF10341"/>
    </source>
</evidence>
<organism evidence="8 9">
    <name type="scientific">Botryosphaeria dothidea</name>
    <dbReference type="NCBI Taxonomy" id="55169"/>
    <lineage>
        <taxon>Eukaryota</taxon>
        <taxon>Fungi</taxon>
        <taxon>Dikarya</taxon>
        <taxon>Ascomycota</taxon>
        <taxon>Pezizomycotina</taxon>
        <taxon>Dothideomycetes</taxon>
        <taxon>Dothideomycetes incertae sedis</taxon>
        <taxon>Botryosphaeriales</taxon>
        <taxon>Botryosphaeriaceae</taxon>
        <taxon>Botryosphaeria</taxon>
    </lineage>
</organism>
<evidence type="ECO:0000256" key="6">
    <source>
        <dbReference type="SAM" id="MobiDB-lite"/>
    </source>
</evidence>
<feature type="region of interest" description="Disordered" evidence="6">
    <location>
        <begin position="203"/>
        <end position="230"/>
    </location>
</feature>
<reference evidence="8" key="1">
    <citation type="submission" date="2020-04" db="EMBL/GenBank/DDBJ databases">
        <title>Genome Assembly and Annotation of Botryosphaeria dothidea sdau 11-99, a Latent Pathogen of Apple Fruit Ring Rot in China.</title>
        <authorList>
            <person name="Yu C."/>
            <person name="Diao Y."/>
            <person name="Lu Q."/>
            <person name="Zhao J."/>
            <person name="Cui S."/>
            <person name="Peng C."/>
            <person name="He B."/>
            <person name="Liu H."/>
        </authorList>
    </citation>
    <scope>NUCLEOTIDE SEQUENCE [LARGE SCALE GENOMIC DNA]</scope>
    <source>
        <strain evidence="8">Sdau11-99</strain>
    </source>
</reference>
<feature type="compositionally biased region" description="Basic and acidic residues" evidence="6">
    <location>
        <begin position="308"/>
        <end position="324"/>
    </location>
</feature>
<dbReference type="Gene3D" id="2.40.50.960">
    <property type="match status" value="1"/>
</dbReference>
<proteinExistence type="predicted"/>
<evidence type="ECO:0000256" key="1">
    <source>
        <dbReference type="ARBA" id="ARBA00004123"/>
    </source>
</evidence>
<keyword evidence="4" id="KW-0779">Telomere</keyword>